<dbReference type="AlphaFoldDB" id="A0A835WAK1"/>
<evidence type="ECO:0000313" key="1">
    <source>
        <dbReference type="EMBL" id="KAG2443834.1"/>
    </source>
</evidence>
<organism evidence="1 2">
    <name type="scientific">Chlamydomonas incerta</name>
    <dbReference type="NCBI Taxonomy" id="51695"/>
    <lineage>
        <taxon>Eukaryota</taxon>
        <taxon>Viridiplantae</taxon>
        <taxon>Chlorophyta</taxon>
        <taxon>core chlorophytes</taxon>
        <taxon>Chlorophyceae</taxon>
        <taxon>CS clade</taxon>
        <taxon>Chlamydomonadales</taxon>
        <taxon>Chlamydomonadaceae</taxon>
        <taxon>Chlamydomonas</taxon>
    </lineage>
</organism>
<keyword evidence="2" id="KW-1185">Reference proteome</keyword>
<name>A0A835WAK1_CHLIN</name>
<gene>
    <name evidence="1" type="ORF">HXX76_002177</name>
</gene>
<dbReference type="OrthoDB" id="10490310at2759"/>
<proteinExistence type="predicted"/>
<sequence>MMKDAVKDAIGWRLDAIDGHLVAHGARLDAVDGRLDAIGWRLDAVDGRLDAIGWRLDAVDGRLDAVDGRLDAVDGRLDAVDRRLGAVQASVDKKWPDVRRLALPVEVKHAMEDSRELVDAINGAVLKPLLDKDTGILCALEVLFAGEGAPTDAAAIRDLRYRGCGLVQDKDKDDVRSRLEALQKARGPRLAQGLAADLGRIFSYLDGDLQARRDLLAGELFVRCAAALLYGGYTGVLEVDAGVAGGCEVNWIDCSLHISIGETKLNPAEVAPAEQQLASVGKVAAFTLDRALAAARSVAGVPRQVQKLPDRLFVQGVVLYVGQATRMQQQAEEEAGPEGKREELDGQVLSGAQGGLASATLVLRTASARELVR</sequence>
<evidence type="ECO:0000313" key="2">
    <source>
        <dbReference type="Proteomes" id="UP000650467"/>
    </source>
</evidence>
<comment type="caution">
    <text evidence="1">The sequence shown here is derived from an EMBL/GenBank/DDBJ whole genome shotgun (WGS) entry which is preliminary data.</text>
</comment>
<dbReference type="EMBL" id="JAEHOC010000003">
    <property type="protein sequence ID" value="KAG2443834.1"/>
    <property type="molecule type" value="Genomic_DNA"/>
</dbReference>
<dbReference type="Gene3D" id="1.20.5.340">
    <property type="match status" value="1"/>
</dbReference>
<protein>
    <submittedName>
        <fullName evidence="1">Uncharacterized protein</fullName>
    </submittedName>
</protein>
<reference evidence="1" key="1">
    <citation type="journal article" date="2020" name="bioRxiv">
        <title>Comparative genomics of Chlamydomonas.</title>
        <authorList>
            <person name="Craig R.J."/>
            <person name="Hasan A.R."/>
            <person name="Ness R.W."/>
            <person name="Keightley P.D."/>
        </authorList>
    </citation>
    <scope>NUCLEOTIDE SEQUENCE</scope>
    <source>
        <strain evidence="1">SAG 7.73</strain>
    </source>
</reference>
<dbReference type="Proteomes" id="UP000650467">
    <property type="component" value="Unassembled WGS sequence"/>
</dbReference>
<accession>A0A835WAK1</accession>